<dbReference type="NCBIfam" id="NF007574">
    <property type="entry name" value="PRK10206.1"/>
    <property type="match status" value="1"/>
</dbReference>
<dbReference type="Gene3D" id="3.30.360.10">
    <property type="entry name" value="Dihydrodipicolinate Reductase, domain 2"/>
    <property type="match status" value="1"/>
</dbReference>
<dbReference type="GO" id="GO:0000166">
    <property type="term" value="F:nucleotide binding"/>
    <property type="evidence" value="ECO:0007669"/>
    <property type="project" value="InterPro"/>
</dbReference>
<dbReference type="InterPro" id="IPR004104">
    <property type="entry name" value="Gfo/Idh/MocA-like_OxRdtase_C"/>
</dbReference>
<dbReference type="Gene3D" id="3.40.50.720">
    <property type="entry name" value="NAD(P)-binding Rossmann-like Domain"/>
    <property type="match status" value="1"/>
</dbReference>
<evidence type="ECO:0000259" key="3">
    <source>
        <dbReference type="Pfam" id="PF02894"/>
    </source>
</evidence>
<organism evidence="4 5">
    <name type="scientific">Weissella muntiaci</name>
    <dbReference type="NCBI Taxonomy" id="2508881"/>
    <lineage>
        <taxon>Bacteria</taxon>
        <taxon>Bacillati</taxon>
        <taxon>Bacillota</taxon>
        <taxon>Bacilli</taxon>
        <taxon>Lactobacillales</taxon>
        <taxon>Lactobacillaceae</taxon>
        <taxon>Weissella</taxon>
    </lineage>
</organism>
<name>A0A6C2CAR8_9LACO</name>
<proteinExistence type="inferred from homology"/>
<dbReference type="Pfam" id="PF02894">
    <property type="entry name" value="GFO_IDH_MocA_C"/>
    <property type="match status" value="1"/>
</dbReference>
<gene>
    <name evidence="4" type="ORF">ESZ50_00285</name>
</gene>
<dbReference type="EMBL" id="SDGZ01000003">
    <property type="protein sequence ID" value="TYC51107.1"/>
    <property type="molecule type" value="Genomic_DNA"/>
</dbReference>
<evidence type="ECO:0000259" key="2">
    <source>
        <dbReference type="Pfam" id="PF01408"/>
    </source>
</evidence>
<accession>A0A6C2CAR8</accession>
<evidence type="ECO:0000313" key="4">
    <source>
        <dbReference type="EMBL" id="TYC51107.1"/>
    </source>
</evidence>
<keyword evidence="5" id="KW-1185">Reference proteome</keyword>
<evidence type="ECO:0000256" key="1">
    <source>
        <dbReference type="ARBA" id="ARBA00010928"/>
    </source>
</evidence>
<feature type="domain" description="Gfo/Idh/MocA-like oxidoreductase C-terminal" evidence="3">
    <location>
        <begin position="137"/>
        <end position="339"/>
    </location>
</feature>
<feature type="domain" description="Gfo/Idh/MocA-like oxidoreductase N-terminal" evidence="2">
    <location>
        <begin position="1"/>
        <end position="120"/>
    </location>
</feature>
<comment type="caution">
    <text evidence="4">The sequence shown here is derived from an EMBL/GenBank/DDBJ whole genome shotgun (WGS) entry which is preliminary data.</text>
</comment>
<dbReference type="Pfam" id="PF01408">
    <property type="entry name" value="GFO_IDH_MocA"/>
    <property type="match status" value="1"/>
</dbReference>
<dbReference type="SUPFAM" id="SSF55347">
    <property type="entry name" value="Glyceraldehyde-3-phosphate dehydrogenase-like, C-terminal domain"/>
    <property type="match status" value="1"/>
</dbReference>
<dbReference type="InterPro" id="IPR000683">
    <property type="entry name" value="Gfo/Idh/MocA-like_OxRdtase_N"/>
</dbReference>
<comment type="similarity">
    <text evidence="1">Belongs to the Gfo/Idh/MocA family.</text>
</comment>
<dbReference type="AlphaFoldDB" id="A0A6C2CAR8"/>
<dbReference type="PANTHER" id="PTHR43708">
    <property type="entry name" value="CONSERVED EXPRESSED OXIDOREDUCTASE (EUROFUNG)"/>
    <property type="match status" value="1"/>
</dbReference>
<dbReference type="InterPro" id="IPR036291">
    <property type="entry name" value="NAD(P)-bd_dom_sf"/>
</dbReference>
<dbReference type="PANTHER" id="PTHR43708:SF7">
    <property type="entry name" value="OXIDOREDUCTASE"/>
    <property type="match status" value="1"/>
</dbReference>
<evidence type="ECO:0000313" key="5">
    <source>
        <dbReference type="Proteomes" id="UP000371977"/>
    </source>
</evidence>
<dbReference type="OrthoDB" id="9815825at2"/>
<dbReference type="SUPFAM" id="SSF51735">
    <property type="entry name" value="NAD(P)-binding Rossmann-fold domains"/>
    <property type="match status" value="1"/>
</dbReference>
<sequence length="347" mass="39593">MRIAYIGFGKSTNRYHLPYVKLRENIEVVRIVTPTLNKRPEEQAAWTARGTIFSTNIQDIIDDATIDAVVVVTPAKSHFSVAKELLLAGKNVLVDKPIATSPSELAELIDIAKRNHVLVMPFQNRRFDSDFQALKRVLSADYLGELIDLEVHMDHYRPSAEVQNGDQIDGTFYGHGVHLVDQIVSLFGRPDKVGYDLRKIGNCDSEIEDHFEVDLYYGDFKAKVQSSEMAAISYPKWLVYGKQGRYIKFDIDQQEYDLKANIMPDDPFFGKEASQNYGQVHYVNQNGDWLDRYIESPRGDYGMVYDSLYETIINGAEPLVSYEQMMTVIEILSYAFKSTVNPSIYKL</sequence>
<dbReference type="InterPro" id="IPR051317">
    <property type="entry name" value="Gfo/Idh/MocA_oxidoreduct"/>
</dbReference>
<dbReference type="Proteomes" id="UP000371977">
    <property type="component" value="Unassembled WGS sequence"/>
</dbReference>
<reference evidence="4 5" key="1">
    <citation type="submission" date="2019-01" db="EMBL/GenBank/DDBJ databases">
        <title>Weissella sp. nov., a novel lactic acid bacterium isolated from animal feces.</title>
        <authorList>
            <person name="Wang L.-T."/>
        </authorList>
    </citation>
    <scope>NUCLEOTIDE SEQUENCE [LARGE SCALE GENOMIC DNA]</scope>
    <source>
        <strain evidence="4 5">8H-2</strain>
    </source>
</reference>
<protein>
    <submittedName>
        <fullName evidence="4">Oxidoreductase</fullName>
    </submittedName>
</protein>